<evidence type="ECO:0000313" key="4">
    <source>
        <dbReference type="EMBL" id="CAG2200293.1"/>
    </source>
</evidence>
<dbReference type="InterPro" id="IPR001878">
    <property type="entry name" value="Znf_CCHC"/>
</dbReference>
<dbReference type="GO" id="GO:0003676">
    <property type="term" value="F:nucleic acid binding"/>
    <property type="evidence" value="ECO:0007669"/>
    <property type="project" value="InterPro"/>
</dbReference>
<evidence type="ECO:0000256" key="1">
    <source>
        <dbReference type="PROSITE-ProRule" id="PRU00047"/>
    </source>
</evidence>
<dbReference type="AlphaFoldDB" id="A0A8S3QZZ7"/>
<protein>
    <recommendedName>
        <fullName evidence="3">CCHC-type domain-containing protein</fullName>
    </recommendedName>
</protein>
<evidence type="ECO:0000259" key="3">
    <source>
        <dbReference type="PROSITE" id="PS50158"/>
    </source>
</evidence>
<feature type="compositionally biased region" description="Polar residues" evidence="2">
    <location>
        <begin position="522"/>
        <end position="539"/>
    </location>
</feature>
<keyword evidence="1" id="KW-0862">Zinc</keyword>
<dbReference type="Proteomes" id="UP000683360">
    <property type="component" value="Unassembled WGS sequence"/>
</dbReference>
<keyword evidence="1" id="KW-0863">Zinc-finger</keyword>
<keyword evidence="5" id="KW-1185">Reference proteome</keyword>
<accession>A0A8S3QZZ7</accession>
<name>A0A8S3QZZ7_MYTED</name>
<feature type="compositionally biased region" description="Low complexity" evidence="2">
    <location>
        <begin position="493"/>
        <end position="512"/>
    </location>
</feature>
<evidence type="ECO:0000313" key="5">
    <source>
        <dbReference type="Proteomes" id="UP000683360"/>
    </source>
</evidence>
<dbReference type="PANTHER" id="PTHR33223:SF6">
    <property type="entry name" value="CCHC-TYPE DOMAIN-CONTAINING PROTEIN"/>
    <property type="match status" value="1"/>
</dbReference>
<dbReference type="Pfam" id="PF03732">
    <property type="entry name" value="Retrotrans_gag"/>
    <property type="match status" value="1"/>
</dbReference>
<dbReference type="GO" id="GO:0008270">
    <property type="term" value="F:zinc ion binding"/>
    <property type="evidence" value="ECO:0007669"/>
    <property type="project" value="UniProtKB-KW"/>
</dbReference>
<dbReference type="OrthoDB" id="6140065at2759"/>
<proteinExistence type="predicted"/>
<feature type="domain" description="CCHC-type" evidence="3">
    <location>
        <begin position="592"/>
        <end position="605"/>
    </location>
</feature>
<evidence type="ECO:0000256" key="2">
    <source>
        <dbReference type="SAM" id="MobiDB-lite"/>
    </source>
</evidence>
<dbReference type="PANTHER" id="PTHR33223">
    <property type="entry name" value="CCHC-TYPE DOMAIN-CONTAINING PROTEIN"/>
    <property type="match status" value="1"/>
</dbReference>
<sequence length="613" mass="70795">MRKVTTAEKFKIPHKYFTRANKNKEDSVNLSPANLTKFLPSALRTEEQNLRFGENVKEIDFNTDIETESTKIGGQTSTPKESELFKFQADPHTPEDQIVRDKFAQLEPSAPPIFNSDKVPESDNIFKLDDDEILSDKNLELRNSTENVNEPEIKQPIQSHQHRIIDNDQFVQEPFNDISSTINFQKYSQDPTLQVRENTRVTKRRKSEERVSPFHSDTFKIKTSFKTKDNVEINKNNQVGDKSVTSNLKSQYSYQSYPHAINMASALKLEKFEGTISGQAALNWLSVFQQWCHFYELTDQKKASSFPFHLEKHAKIWYDTLPERVKFNYAALIDAFKRRFKKASDTMDLSVLQCTQKKDESSSDYLSRLSKIVTNNSIPESVFLAVAMNGLNAGIKALVITKEPKNIEELRHAAQLAENATASHANEIKTSYDKVLSEIKSLKDDIKSVNAIQECKPDENINSLVMATSPYMPANNQQQSANNRDKQPQWDSYPNRPYNQNYNQNWQNGSNQRWGQNFVPRQFNQNFGNRGQYQSNRGQYQDRRNPNQDRRNFGNNNPRGNFNRFNNQNQQCLYCLGYCRSRNFCPAKDVQCHECGKRGHFSKACLSARKSQF</sequence>
<dbReference type="InterPro" id="IPR005162">
    <property type="entry name" value="Retrotrans_gag_dom"/>
</dbReference>
<feature type="region of interest" description="Disordered" evidence="2">
    <location>
        <begin position="473"/>
        <end position="562"/>
    </location>
</feature>
<keyword evidence="1" id="KW-0479">Metal-binding</keyword>
<feature type="compositionally biased region" description="Low complexity" evidence="2">
    <location>
        <begin position="553"/>
        <end position="562"/>
    </location>
</feature>
<feature type="compositionally biased region" description="Basic and acidic residues" evidence="2">
    <location>
        <begin position="540"/>
        <end position="552"/>
    </location>
</feature>
<organism evidence="4 5">
    <name type="scientific">Mytilus edulis</name>
    <name type="common">Blue mussel</name>
    <dbReference type="NCBI Taxonomy" id="6550"/>
    <lineage>
        <taxon>Eukaryota</taxon>
        <taxon>Metazoa</taxon>
        <taxon>Spiralia</taxon>
        <taxon>Lophotrochozoa</taxon>
        <taxon>Mollusca</taxon>
        <taxon>Bivalvia</taxon>
        <taxon>Autobranchia</taxon>
        <taxon>Pteriomorphia</taxon>
        <taxon>Mytilida</taxon>
        <taxon>Mytiloidea</taxon>
        <taxon>Mytilidae</taxon>
        <taxon>Mytilinae</taxon>
        <taxon>Mytilus</taxon>
    </lineage>
</organism>
<comment type="caution">
    <text evidence="4">The sequence shown here is derived from an EMBL/GenBank/DDBJ whole genome shotgun (WGS) entry which is preliminary data.</text>
</comment>
<dbReference type="PROSITE" id="PS50158">
    <property type="entry name" value="ZF_CCHC"/>
    <property type="match status" value="1"/>
</dbReference>
<reference evidence="4" key="1">
    <citation type="submission" date="2021-03" db="EMBL/GenBank/DDBJ databases">
        <authorList>
            <person name="Bekaert M."/>
        </authorList>
    </citation>
    <scope>NUCLEOTIDE SEQUENCE</scope>
</reference>
<gene>
    <name evidence="4" type="ORF">MEDL_14972</name>
</gene>
<dbReference type="EMBL" id="CAJPWZ010000742">
    <property type="protein sequence ID" value="CAG2200293.1"/>
    <property type="molecule type" value="Genomic_DNA"/>
</dbReference>